<sequence length="128" mass="15003">MYLGWFADGISYDADIKILLKRHARQCVAEQGYHRRFIDVVLATSLDNRYTMQNRIDIILRSFRCSDSSRIVPGIGLRDAFMLALLARTGLRGEEVRKVSWRQCQPYTFRHRRSVEHKGMVAMLVERQ</sequence>
<protein>
    <submittedName>
        <fullName evidence="1">Uncharacterized protein</fullName>
    </submittedName>
</protein>
<reference evidence="1 3" key="1">
    <citation type="journal article" date="2013" name="Curr. Biol.">
        <title>Shared signatures of parasitism and phylogenomics unite Cryptomycota and microsporidia.</title>
        <authorList>
            <person name="James T.Y."/>
            <person name="Pelin A."/>
            <person name="Bonen L."/>
            <person name="Ahrendt S."/>
            <person name="Sain D."/>
            <person name="Corradi N."/>
            <person name="Stajich J.E."/>
        </authorList>
    </citation>
    <scope>NUCLEOTIDE SEQUENCE [LARGE SCALE GENOMIC DNA]</scope>
    <source>
        <strain evidence="1">CSF55</strain>
        <strain evidence="1">CSF55</strain>
    </source>
</reference>
<accession>A0A075B1Y6</accession>
<name>A0A075B1Y6_ROZAC</name>
<dbReference type="Proteomes" id="UP000030755">
    <property type="component" value="Unassembled WGS sequence"/>
</dbReference>
<evidence type="ECO:0000313" key="3">
    <source>
        <dbReference type="Proteomes" id="UP000030755"/>
    </source>
</evidence>
<organism evidence="1 3">
    <name type="scientific">Rozella allomycis (strain CSF55)</name>
    <dbReference type="NCBI Taxonomy" id="988480"/>
    <lineage>
        <taxon>Eukaryota</taxon>
        <taxon>Fungi</taxon>
        <taxon>Fungi incertae sedis</taxon>
        <taxon>Cryptomycota</taxon>
        <taxon>Cryptomycota incertae sedis</taxon>
        <taxon>Rozella</taxon>
    </lineage>
</organism>
<reference evidence="2" key="3">
    <citation type="submission" date="2018-08" db="EMBL/GenBank/DDBJ databases">
        <title>Leveraging single-cell genomics to expand the Fungal Tree of Life.</title>
        <authorList>
            <consortium name="DOE Joint Genome Institute"/>
            <person name="Ahrendt S.R."/>
            <person name="Quandt C.A."/>
            <person name="Ciobanu D."/>
            <person name="Clum A."/>
            <person name="Salamov A."/>
            <person name="Andreopoulos B."/>
            <person name="Cheng J.-F."/>
            <person name="Woyke T."/>
            <person name="Pelin A."/>
            <person name="Henrissat B."/>
            <person name="Reynolds N."/>
            <person name="Benny G.L."/>
            <person name="Smith M.E."/>
            <person name="James T.Y."/>
            <person name="Grigoriev I.V."/>
        </authorList>
    </citation>
    <scope>NUCLEOTIDE SEQUENCE</scope>
    <source>
        <strain evidence="2">CSF55</strain>
    </source>
</reference>
<dbReference type="AlphaFoldDB" id="A0A075B1Y6"/>
<dbReference type="EMBL" id="KE560902">
    <property type="protein sequence ID" value="EPZ34981.1"/>
    <property type="molecule type" value="Genomic_DNA"/>
</dbReference>
<gene>
    <name evidence="1" type="ORF">O9G_004577</name>
    <name evidence="2" type="ORF">ROZALSC1DRAFT_29904</name>
</gene>
<dbReference type="Proteomes" id="UP000281549">
    <property type="component" value="Unassembled WGS sequence"/>
</dbReference>
<reference evidence="4" key="2">
    <citation type="journal article" date="2018" name="Nat. Microbiol.">
        <title>Leveraging single-cell genomics to expand the fungal tree of life.</title>
        <authorList>
            <person name="Ahrendt S.R."/>
            <person name="Quandt C.A."/>
            <person name="Ciobanu D."/>
            <person name="Clum A."/>
            <person name="Salamov A."/>
            <person name="Andreopoulos B."/>
            <person name="Cheng J.F."/>
            <person name="Woyke T."/>
            <person name="Pelin A."/>
            <person name="Henrissat B."/>
            <person name="Reynolds N.K."/>
            <person name="Benny G.L."/>
            <person name="Smith M.E."/>
            <person name="James T.Y."/>
            <person name="Grigoriev I.V."/>
        </authorList>
    </citation>
    <scope>NUCLEOTIDE SEQUENCE [LARGE SCALE GENOMIC DNA]</scope>
    <source>
        <strain evidence="4">CSF55</strain>
    </source>
</reference>
<dbReference type="HOGENOM" id="CLU_1960835_0_0_1"/>
<dbReference type="EMBL" id="ML005470">
    <property type="protein sequence ID" value="RKP18406.1"/>
    <property type="molecule type" value="Genomic_DNA"/>
</dbReference>
<evidence type="ECO:0000313" key="1">
    <source>
        <dbReference type="EMBL" id="EPZ34981.1"/>
    </source>
</evidence>
<evidence type="ECO:0000313" key="2">
    <source>
        <dbReference type="EMBL" id="RKP18406.1"/>
    </source>
</evidence>
<keyword evidence="3" id="KW-1185">Reference proteome</keyword>
<proteinExistence type="predicted"/>
<evidence type="ECO:0000313" key="4">
    <source>
        <dbReference type="Proteomes" id="UP000281549"/>
    </source>
</evidence>